<dbReference type="AlphaFoldDB" id="A0A1B0A9E7"/>
<protein>
    <submittedName>
        <fullName evidence="2">Uncharacterized protein</fullName>
    </submittedName>
</protein>
<proteinExistence type="predicted"/>
<feature type="transmembrane region" description="Helical" evidence="1">
    <location>
        <begin position="236"/>
        <end position="255"/>
    </location>
</feature>
<dbReference type="Proteomes" id="UP000092445">
    <property type="component" value="Unassembled WGS sequence"/>
</dbReference>
<keyword evidence="1" id="KW-1133">Transmembrane helix</keyword>
<feature type="transmembrane region" description="Helical" evidence="1">
    <location>
        <begin position="166"/>
        <end position="186"/>
    </location>
</feature>
<feature type="transmembrane region" description="Helical" evidence="1">
    <location>
        <begin position="7"/>
        <end position="37"/>
    </location>
</feature>
<name>A0A1B0A9E7_GLOPL</name>
<sequence length="482" mass="50448">MTRHICLTLVIVLESFVVIAVVVTEAVAVAVVVLMVAVNELELDVDGCAVHAVVAVGFVCDSCGDGGGGVVKASFPARIRDSCSIILGIVTAIEGMGGGWDIGSDGNDGMEGAVLLTADRDTLLGLFILFAFCGDLLGGFTEFVVAGAFGESRLDLGARSMEPGDFLDGCTFFWEWILIAMPFGEAGGGPIKVVVSDLGPYTLEPFVSFNIVLISVPASFKILFTSLGGTAVGDFATALSLLALVLLQIGGNFILKSSVAMGGEIFGFFTTVFTGSLHLRFDPVWLIIIGGNGVGNFEGNTAFGGVKEKDLRNCDFFSSSLILSALERGEFAEGYLAKGLIRSALIVKGGTVKGLGRTGLTISLRSGSDILIMVTLFCLDKSIFNFMFSTLRSSFGAVVVDGLYNLFLFFFGGDRGSGCRGGGVGGYLGCGGGGSGDRGSDKACCRQELLQWPKEPMAVRDGMGWLTSPTTLLWMRSICACS</sequence>
<evidence type="ECO:0000256" key="1">
    <source>
        <dbReference type="SAM" id="Phobius"/>
    </source>
</evidence>
<feature type="transmembrane region" description="Helical" evidence="1">
    <location>
        <begin position="123"/>
        <end position="145"/>
    </location>
</feature>
<reference evidence="3" key="1">
    <citation type="submission" date="2014-03" db="EMBL/GenBank/DDBJ databases">
        <authorList>
            <person name="Aksoy S."/>
            <person name="Warren W."/>
            <person name="Wilson R.K."/>
        </authorList>
    </citation>
    <scope>NUCLEOTIDE SEQUENCE [LARGE SCALE GENOMIC DNA]</scope>
    <source>
        <strain evidence="3">IAEA</strain>
    </source>
</reference>
<keyword evidence="3" id="KW-1185">Reference proteome</keyword>
<feature type="transmembrane region" description="Helical" evidence="1">
    <location>
        <begin position="206"/>
        <end position="224"/>
    </location>
</feature>
<reference evidence="2" key="2">
    <citation type="submission" date="2020-05" db="UniProtKB">
        <authorList>
            <consortium name="EnsemblMetazoa"/>
        </authorList>
    </citation>
    <scope>IDENTIFICATION</scope>
    <source>
        <strain evidence="2">IAEA</strain>
    </source>
</reference>
<organism evidence="2 3">
    <name type="scientific">Glossina pallidipes</name>
    <name type="common">Tsetse fly</name>
    <dbReference type="NCBI Taxonomy" id="7398"/>
    <lineage>
        <taxon>Eukaryota</taxon>
        <taxon>Metazoa</taxon>
        <taxon>Ecdysozoa</taxon>
        <taxon>Arthropoda</taxon>
        <taxon>Hexapoda</taxon>
        <taxon>Insecta</taxon>
        <taxon>Pterygota</taxon>
        <taxon>Neoptera</taxon>
        <taxon>Endopterygota</taxon>
        <taxon>Diptera</taxon>
        <taxon>Brachycera</taxon>
        <taxon>Muscomorpha</taxon>
        <taxon>Hippoboscoidea</taxon>
        <taxon>Glossinidae</taxon>
        <taxon>Glossina</taxon>
    </lineage>
</organism>
<accession>A0A1B0A9E7</accession>
<evidence type="ECO:0000313" key="2">
    <source>
        <dbReference type="EnsemblMetazoa" id="GPAI038417-PA"/>
    </source>
</evidence>
<evidence type="ECO:0000313" key="3">
    <source>
        <dbReference type="Proteomes" id="UP000092445"/>
    </source>
</evidence>
<dbReference type="VEuPathDB" id="VectorBase:GPAI038417"/>
<dbReference type="EnsemblMetazoa" id="GPAI038417-RA">
    <property type="protein sequence ID" value="GPAI038417-PA"/>
    <property type="gene ID" value="GPAI038417"/>
</dbReference>
<keyword evidence="1" id="KW-0812">Transmembrane</keyword>
<keyword evidence="1" id="KW-0472">Membrane</keyword>
<feature type="transmembrane region" description="Helical" evidence="1">
    <location>
        <begin position="261"/>
        <end position="279"/>
    </location>
</feature>